<dbReference type="PROSITE" id="PS51257">
    <property type="entry name" value="PROKAR_LIPOPROTEIN"/>
    <property type="match status" value="1"/>
</dbReference>
<comment type="caution">
    <text evidence="3">The sequence shown here is derived from an EMBL/GenBank/DDBJ whole genome shotgun (WGS) entry which is preliminary data.</text>
</comment>
<dbReference type="Proteomes" id="UP001144204">
    <property type="component" value="Unassembled WGS sequence"/>
</dbReference>
<reference evidence="3" key="2">
    <citation type="journal article" date="2023" name="PLoS ONE">
        <title>Philodulcilactobacillus myokoensis gen. nov., sp. nov., a fructophilic, acidophilic, and agar-phobic lactic acid bacterium isolated from fermented vegetable extracts.</title>
        <authorList>
            <person name="Kouya T."/>
            <person name="Ishiyama Y."/>
            <person name="Ohashi S."/>
            <person name="Kumakubo R."/>
            <person name="Yamazaki T."/>
            <person name="Otaki T."/>
        </authorList>
    </citation>
    <scope>NUCLEOTIDE SEQUENCE</scope>
    <source>
        <strain evidence="3">WR16-4</strain>
    </source>
</reference>
<keyword evidence="4" id="KW-1185">Reference proteome</keyword>
<name>A0A9W6ERA5_9LACO</name>
<evidence type="ECO:0000256" key="2">
    <source>
        <dbReference type="SAM" id="SignalP"/>
    </source>
</evidence>
<evidence type="ECO:0000256" key="1">
    <source>
        <dbReference type="SAM" id="MobiDB-lite"/>
    </source>
</evidence>
<reference evidence="3" key="1">
    <citation type="submission" date="2022-07" db="EMBL/GenBank/DDBJ databases">
        <authorList>
            <person name="Kouya T."/>
            <person name="Ishiyama Y."/>
        </authorList>
    </citation>
    <scope>NUCLEOTIDE SEQUENCE</scope>
    <source>
        <strain evidence="3">WR16-4</strain>
    </source>
</reference>
<feature type="compositionally biased region" description="Low complexity" evidence="1">
    <location>
        <begin position="22"/>
        <end position="77"/>
    </location>
</feature>
<evidence type="ECO:0000313" key="3">
    <source>
        <dbReference type="EMBL" id="GLB46055.1"/>
    </source>
</evidence>
<keyword evidence="2" id="KW-0732">Signal</keyword>
<protein>
    <recommendedName>
        <fullName evidence="5">Lipoprotein</fullName>
    </recommendedName>
</protein>
<organism evidence="3 4">
    <name type="scientific">Philodulcilactobacillus myokoensis</name>
    <dbReference type="NCBI Taxonomy" id="2929573"/>
    <lineage>
        <taxon>Bacteria</taxon>
        <taxon>Bacillati</taxon>
        <taxon>Bacillota</taxon>
        <taxon>Bacilli</taxon>
        <taxon>Lactobacillales</taxon>
        <taxon>Lactobacillaceae</taxon>
        <taxon>Philodulcilactobacillus</taxon>
    </lineage>
</organism>
<dbReference type="RefSeq" id="WP_286135516.1">
    <property type="nucleotide sequence ID" value="NZ_BRPL01000002.1"/>
</dbReference>
<feature type="chain" id="PRO_5040892732" description="Lipoprotein" evidence="2">
    <location>
        <begin position="22"/>
        <end position="240"/>
    </location>
</feature>
<evidence type="ECO:0000313" key="4">
    <source>
        <dbReference type="Proteomes" id="UP001144204"/>
    </source>
</evidence>
<sequence>MKTLKKLLPFVVIGLVLTGCGSQSNSSQGNSSMKPSSSSQSSSVSSSNSSNSDASSSSNSSNSNNAKSSSQNSSKSDSQSDKASMKPSNKTNEAKSAKKAKQASFVATQKYASASEAEKQINYQGDMGGQPVNLGYNIKGTQDNGAGQVYVHFNMGDWSITVHGNNVSTNGNSKALPTAKKAVKYLQTHTLPYPNKRGSILLQSDSTEGASSVKWQDSKLVNTITGNPSNVLKKAVSVSK</sequence>
<feature type="region of interest" description="Disordered" evidence="1">
    <location>
        <begin position="21"/>
        <end position="101"/>
    </location>
</feature>
<proteinExistence type="predicted"/>
<dbReference type="EMBL" id="BRPL01000002">
    <property type="protein sequence ID" value="GLB46055.1"/>
    <property type="molecule type" value="Genomic_DNA"/>
</dbReference>
<evidence type="ECO:0008006" key="5">
    <source>
        <dbReference type="Google" id="ProtNLM"/>
    </source>
</evidence>
<gene>
    <name evidence="3" type="ORF">WR164_00340</name>
</gene>
<feature type="signal peptide" evidence="2">
    <location>
        <begin position="1"/>
        <end position="21"/>
    </location>
</feature>
<dbReference type="AlphaFoldDB" id="A0A9W6ERA5"/>
<accession>A0A9W6ERA5</accession>